<dbReference type="Pfam" id="PF01167">
    <property type="entry name" value="Tub"/>
    <property type="match status" value="2"/>
</dbReference>
<feature type="domain" description="Tubby N-terminal" evidence="9">
    <location>
        <begin position="35"/>
        <end position="216"/>
    </location>
</feature>
<reference evidence="10" key="1">
    <citation type="submission" date="2025-08" db="UniProtKB">
        <authorList>
            <consortium name="Ensembl"/>
        </authorList>
    </citation>
    <scope>IDENTIFICATION</scope>
</reference>
<dbReference type="GO" id="GO:0005576">
    <property type="term" value="C:extracellular region"/>
    <property type="evidence" value="ECO:0007669"/>
    <property type="project" value="UniProtKB-SubCell"/>
</dbReference>
<reference evidence="10" key="2">
    <citation type="submission" date="2025-09" db="UniProtKB">
        <authorList>
            <consortium name="Ensembl"/>
        </authorList>
    </citation>
    <scope>IDENTIFICATION</scope>
</reference>
<dbReference type="AlphaFoldDB" id="A0A8C2MUN5"/>
<keyword evidence="5" id="KW-0964">Secreted</keyword>
<dbReference type="InterPro" id="IPR025659">
    <property type="entry name" value="Tubby-like_C"/>
</dbReference>
<dbReference type="InterPro" id="IPR018066">
    <property type="entry name" value="Tubby_C_CS"/>
</dbReference>
<evidence type="ECO:0000256" key="4">
    <source>
        <dbReference type="ARBA" id="ARBA00022490"/>
    </source>
</evidence>
<evidence type="ECO:0000313" key="10">
    <source>
        <dbReference type="Ensembl" id="ENSCGRP00001020671.1"/>
    </source>
</evidence>
<evidence type="ECO:0000256" key="3">
    <source>
        <dbReference type="ARBA" id="ARBA00007129"/>
    </source>
</evidence>
<evidence type="ECO:0000259" key="8">
    <source>
        <dbReference type="Pfam" id="PF01167"/>
    </source>
</evidence>
<comment type="similarity">
    <text evidence="3 6">Belongs to the TUB family.</text>
</comment>
<feature type="compositionally biased region" description="Basic and acidic residues" evidence="7">
    <location>
        <begin position="195"/>
        <end position="210"/>
    </location>
</feature>
<evidence type="ECO:0000256" key="6">
    <source>
        <dbReference type="RuleBase" id="RU361125"/>
    </source>
</evidence>
<dbReference type="Pfam" id="PF16322">
    <property type="entry name" value="Tub_N"/>
    <property type="match status" value="1"/>
</dbReference>
<dbReference type="GO" id="GO:0005929">
    <property type="term" value="C:cilium"/>
    <property type="evidence" value="ECO:0007669"/>
    <property type="project" value="TreeGrafter"/>
</dbReference>
<accession>A0A8C2MUN5</accession>
<dbReference type="PROSITE" id="PS01201">
    <property type="entry name" value="TUB_2"/>
    <property type="match status" value="1"/>
</dbReference>
<dbReference type="GO" id="GO:0005737">
    <property type="term" value="C:cytoplasm"/>
    <property type="evidence" value="ECO:0007669"/>
    <property type="project" value="UniProtKB-SubCell"/>
</dbReference>
<evidence type="ECO:0000256" key="1">
    <source>
        <dbReference type="ARBA" id="ARBA00004496"/>
    </source>
</evidence>
<organism evidence="10 11">
    <name type="scientific">Cricetulus griseus</name>
    <name type="common">Chinese hamster</name>
    <name type="synonym">Cricetulus barabensis griseus</name>
    <dbReference type="NCBI Taxonomy" id="10029"/>
    <lineage>
        <taxon>Eukaryota</taxon>
        <taxon>Metazoa</taxon>
        <taxon>Chordata</taxon>
        <taxon>Craniata</taxon>
        <taxon>Vertebrata</taxon>
        <taxon>Euteleostomi</taxon>
        <taxon>Mammalia</taxon>
        <taxon>Eutheria</taxon>
        <taxon>Euarchontoglires</taxon>
        <taxon>Glires</taxon>
        <taxon>Rodentia</taxon>
        <taxon>Myomorpha</taxon>
        <taxon>Muroidea</taxon>
        <taxon>Cricetidae</taxon>
        <taxon>Cricetinae</taxon>
        <taxon>Cricetulus</taxon>
    </lineage>
</organism>
<evidence type="ECO:0000313" key="11">
    <source>
        <dbReference type="Proteomes" id="UP000694386"/>
    </source>
</evidence>
<feature type="domain" description="Tubby C-terminal" evidence="8">
    <location>
        <begin position="262"/>
        <end position="466"/>
    </location>
</feature>
<dbReference type="GO" id="GO:0061512">
    <property type="term" value="P:protein localization to cilium"/>
    <property type="evidence" value="ECO:0007669"/>
    <property type="project" value="TreeGrafter"/>
</dbReference>
<keyword evidence="4" id="KW-0963">Cytoplasm</keyword>
<dbReference type="PROSITE" id="PS01200">
    <property type="entry name" value="TUB_1"/>
    <property type="match status" value="1"/>
</dbReference>
<sequence>MDREGPRGPRRGQVPLGIPTLEDEFSGVRLQKLEQQRQLFEKKQRRKRQEPLMVQANPDASLRHRRPRRGDDRFQSDSSWGLGGGSPFLQEAVPQAHLPSGAHSALVTMSYVGDGSGERPPALAPKGSKSETFFSLVYTRGNGPAVRHLCWLPDSSDSDVEEVTMEDIPVIPRPPKTHLANRRRGWLASPGPGNFRDRGVKSDLEKKEASESTGTNNDPVVAEDLQGNGDTSNHNTWNMTCPLPRTPGPRLGEDMEAYVLLPAPRDHMVQCRIVRNKHGVDKGMFPSYYLYLEAEDGVAHFLLAGRKRKRSKTSNYLISLDPKDMSRNGNNFVGKVRSNVLGTKFTIFDNGVNPERNYWIPDSARIREELGVVCYETNVLGFRGPRKMTVILPGMDSRKQRMRVQPQNDQDSILSRLQKGARHGLLLLQNKAPSWSDESGAYVLNFHGRVTRASVKNFQIVHPDERELLATGRPGLAGRKRPLKNHPLGGFLSGARASLSQGLLGDVVHKAPSISQLGKGGAGGRQEFKSYFLFCSSADHLVLQFGRVAPNIFTMDFRYPLCPLQAFAICLSSFDGKLACE</sequence>
<dbReference type="InterPro" id="IPR005398">
    <property type="entry name" value="Tubby_N"/>
</dbReference>
<dbReference type="Proteomes" id="UP000694386">
    <property type="component" value="Unplaced"/>
</dbReference>
<feature type="compositionally biased region" description="Polar residues" evidence="7">
    <location>
        <begin position="228"/>
        <end position="239"/>
    </location>
</feature>
<evidence type="ECO:0000256" key="7">
    <source>
        <dbReference type="SAM" id="MobiDB-lite"/>
    </source>
</evidence>
<evidence type="ECO:0000256" key="5">
    <source>
        <dbReference type="ARBA" id="ARBA00022525"/>
    </source>
</evidence>
<protein>
    <recommendedName>
        <fullName evidence="6">Tubby-like protein</fullName>
    </recommendedName>
</protein>
<proteinExistence type="inferred from homology"/>
<dbReference type="SUPFAM" id="SSF54518">
    <property type="entry name" value="Tubby C-terminal domain-like"/>
    <property type="match status" value="1"/>
</dbReference>
<feature type="region of interest" description="Disordered" evidence="7">
    <location>
        <begin position="1"/>
        <end position="20"/>
    </location>
</feature>
<dbReference type="InterPro" id="IPR000007">
    <property type="entry name" value="Tubby_C"/>
</dbReference>
<dbReference type="Ensembl" id="ENSCGRT00001024915.1">
    <property type="protein sequence ID" value="ENSCGRP00001020671.1"/>
    <property type="gene ID" value="ENSCGRG00001019745.1"/>
</dbReference>
<name>A0A8C2MUN5_CRIGR</name>
<feature type="region of interest" description="Disordered" evidence="7">
    <location>
        <begin position="39"/>
        <end position="83"/>
    </location>
</feature>
<feature type="region of interest" description="Disordered" evidence="7">
    <location>
        <begin position="181"/>
        <end position="242"/>
    </location>
</feature>
<dbReference type="Gene3D" id="3.20.90.10">
    <property type="entry name" value="Tubby Protein, Chain A"/>
    <property type="match status" value="2"/>
</dbReference>
<dbReference type="PRINTS" id="PR01573">
    <property type="entry name" value="SUPERTUBBY"/>
</dbReference>
<evidence type="ECO:0000259" key="9">
    <source>
        <dbReference type="Pfam" id="PF16322"/>
    </source>
</evidence>
<dbReference type="PRINTS" id="PR01574">
    <property type="entry name" value="TUBBYPROTEIN"/>
</dbReference>
<dbReference type="PANTHER" id="PTHR16517:SF24">
    <property type="entry name" value="TUBBY-RELATED PROTEIN 2"/>
    <property type="match status" value="1"/>
</dbReference>
<evidence type="ECO:0000256" key="2">
    <source>
        <dbReference type="ARBA" id="ARBA00004613"/>
    </source>
</evidence>
<dbReference type="PANTHER" id="PTHR16517">
    <property type="entry name" value="TUBBY-RELATED"/>
    <property type="match status" value="1"/>
</dbReference>
<feature type="domain" description="Tubby C-terminal" evidence="8">
    <location>
        <begin position="537"/>
        <end position="575"/>
    </location>
</feature>
<comment type="subcellular location">
    <subcellularLocation>
        <location evidence="1">Cytoplasm</location>
    </subcellularLocation>
    <subcellularLocation>
        <location evidence="2">Secreted</location>
    </subcellularLocation>
</comment>
<dbReference type="FunFam" id="3.20.90.10:FF:000001">
    <property type="entry name" value="Tubby-like protein"/>
    <property type="match status" value="1"/>
</dbReference>